<accession>A0A6G1KT37</accession>
<proteinExistence type="predicted"/>
<dbReference type="EMBL" id="MU005764">
    <property type="protein sequence ID" value="KAF2715487.1"/>
    <property type="molecule type" value="Genomic_DNA"/>
</dbReference>
<organism evidence="1 2">
    <name type="scientific">Pleomassaria siparia CBS 279.74</name>
    <dbReference type="NCBI Taxonomy" id="1314801"/>
    <lineage>
        <taxon>Eukaryota</taxon>
        <taxon>Fungi</taxon>
        <taxon>Dikarya</taxon>
        <taxon>Ascomycota</taxon>
        <taxon>Pezizomycotina</taxon>
        <taxon>Dothideomycetes</taxon>
        <taxon>Pleosporomycetidae</taxon>
        <taxon>Pleosporales</taxon>
        <taxon>Pleomassariaceae</taxon>
        <taxon>Pleomassaria</taxon>
    </lineage>
</organism>
<evidence type="ECO:0000313" key="2">
    <source>
        <dbReference type="Proteomes" id="UP000799428"/>
    </source>
</evidence>
<protein>
    <submittedName>
        <fullName evidence="1">Uncharacterized protein</fullName>
    </submittedName>
</protein>
<dbReference type="AlphaFoldDB" id="A0A6G1KT37"/>
<keyword evidence="2" id="KW-1185">Reference proteome</keyword>
<dbReference type="OrthoDB" id="3719074at2759"/>
<gene>
    <name evidence="1" type="ORF">K504DRAFT_457648</name>
</gene>
<name>A0A6G1KT37_9PLEO</name>
<reference evidence="1" key="1">
    <citation type="journal article" date="2020" name="Stud. Mycol.">
        <title>101 Dothideomycetes genomes: a test case for predicting lifestyles and emergence of pathogens.</title>
        <authorList>
            <person name="Haridas S."/>
            <person name="Albert R."/>
            <person name="Binder M."/>
            <person name="Bloem J."/>
            <person name="Labutti K."/>
            <person name="Salamov A."/>
            <person name="Andreopoulos B."/>
            <person name="Baker S."/>
            <person name="Barry K."/>
            <person name="Bills G."/>
            <person name="Bluhm B."/>
            <person name="Cannon C."/>
            <person name="Castanera R."/>
            <person name="Culley D."/>
            <person name="Daum C."/>
            <person name="Ezra D."/>
            <person name="Gonzalez J."/>
            <person name="Henrissat B."/>
            <person name="Kuo A."/>
            <person name="Liang C."/>
            <person name="Lipzen A."/>
            <person name="Lutzoni F."/>
            <person name="Magnuson J."/>
            <person name="Mondo S."/>
            <person name="Nolan M."/>
            <person name="Ohm R."/>
            <person name="Pangilinan J."/>
            <person name="Park H.-J."/>
            <person name="Ramirez L."/>
            <person name="Alfaro M."/>
            <person name="Sun H."/>
            <person name="Tritt A."/>
            <person name="Yoshinaga Y."/>
            <person name="Zwiers L.-H."/>
            <person name="Turgeon B."/>
            <person name="Goodwin S."/>
            <person name="Spatafora J."/>
            <person name="Crous P."/>
            <person name="Grigoriev I."/>
        </authorList>
    </citation>
    <scope>NUCLEOTIDE SEQUENCE</scope>
    <source>
        <strain evidence="1">CBS 279.74</strain>
    </source>
</reference>
<dbReference type="Proteomes" id="UP000799428">
    <property type="component" value="Unassembled WGS sequence"/>
</dbReference>
<evidence type="ECO:0000313" key="1">
    <source>
        <dbReference type="EMBL" id="KAF2715487.1"/>
    </source>
</evidence>
<sequence>MFKNLKSLHLYAEPPFYDHRTDLYNVGWHFWYDTQLREKSYSTLLENLPLIAPTLEVLELPRGFWTLPNMLPRSGVIASTDAFKESDVYVGEATDFRAFTALKHLIISKAAIMHKRTDKETTANPAETLPRSVRRITVYGADKELYTWLGYILENQHPRLPWLAEIEFLEGEPRYPRPCMERLEQLKVHDADIWNKLVASGIKLTISS</sequence>